<sequence>MALGSAESTTLEESTSNSTLTMRSTSTLRVNTALSRSSSELLPTISWVMNSKNQVVPLQAR</sequence>
<accession>A0A399ESX5</accession>
<protein>
    <submittedName>
        <fullName evidence="2">Uncharacterized protein</fullName>
    </submittedName>
</protein>
<keyword evidence="3" id="KW-1185">Reference proteome</keyword>
<organism evidence="2 3">
    <name type="scientific">Calidithermus roseus</name>
    <dbReference type="NCBI Taxonomy" id="1644118"/>
    <lineage>
        <taxon>Bacteria</taxon>
        <taxon>Thermotogati</taxon>
        <taxon>Deinococcota</taxon>
        <taxon>Deinococci</taxon>
        <taxon>Thermales</taxon>
        <taxon>Thermaceae</taxon>
        <taxon>Calidithermus</taxon>
    </lineage>
</organism>
<dbReference type="AlphaFoldDB" id="A0A399ESX5"/>
<dbReference type="EMBL" id="QWLA01000033">
    <property type="protein sequence ID" value="RIH86149.1"/>
    <property type="molecule type" value="Genomic_DNA"/>
</dbReference>
<gene>
    <name evidence="2" type="ORF">Mrose_01924</name>
</gene>
<evidence type="ECO:0000256" key="1">
    <source>
        <dbReference type="SAM" id="MobiDB-lite"/>
    </source>
</evidence>
<dbReference type="Proteomes" id="UP000265341">
    <property type="component" value="Unassembled WGS sequence"/>
</dbReference>
<evidence type="ECO:0000313" key="2">
    <source>
        <dbReference type="EMBL" id="RIH86149.1"/>
    </source>
</evidence>
<reference evidence="2 3" key="1">
    <citation type="submission" date="2018-08" db="EMBL/GenBank/DDBJ databases">
        <title>Meiothermus roseus NBRC 110900 genome sequencing project.</title>
        <authorList>
            <person name="Da Costa M.S."/>
            <person name="Albuquerque L."/>
            <person name="Raposo P."/>
            <person name="Froufe H.J.C."/>
            <person name="Barroso C.S."/>
            <person name="Egas C."/>
        </authorList>
    </citation>
    <scope>NUCLEOTIDE SEQUENCE [LARGE SCALE GENOMIC DNA]</scope>
    <source>
        <strain evidence="2 3">NBRC 110900</strain>
    </source>
</reference>
<name>A0A399ESX5_9DEIN</name>
<feature type="compositionally biased region" description="Low complexity" evidence="1">
    <location>
        <begin position="1"/>
        <end position="29"/>
    </location>
</feature>
<feature type="region of interest" description="Disordered" evidence="1">
    <location>
        <begin position="1"/>
        <end position="33"/>
    </location>
</feature>
<proteinExistence type="predicted"/>
<comment type="caution">
    <text evidence="2">The sequence shown here is derived from an EMBL/GenBank/DDBJ whole genome shotgun (WGS) entry which is preliminary data.</text>
</comment>
<evidence type="ECO:0000313" key="3">
    <source>
        <dbReference type="Proteomes" id="UP000265341"/>
    </source>
</evidence>